<evidence type="ECO:0000313" key="3">
    <source>
        <dbReference type="EMBL" id="KAA8538473.1"/>
    </source>
</evidence>
<sequence>MIKKAGRKFKDQVPKKEYFGKALYTFDIGQNDLGQGFFSNMSIEEVKASIPDIVNRFSNNVKNVYKLGARSFWIHNTGPIGCLPYILSSFPIRSDEMDSAGCVRPYNEISTLPSTLSSLNQKNTDLSSRLSLAVALAGDITITVILD</sequence>
<dbReference type="OrthoDB" id="1932624at2759"/>
<accession>A0A5J5B5H8</accession>
<dbReference type="InterPro" id="IPR001087">
    <property type="entry name" value="GDSL"/>
</dbReference>
<dbReference type="InterPro" id="IPR036514">
    <property type="entry name" value="SGNH_hydro_sf"/>
</dbReference>
<dbReference type="Pfam" id="PF00657">
    <property type="entry name" value="Lipase_GDSL"/>
    <property type="match status" value="1"/>
</dbReference>
<reference evidence="3 4" key="1">
    <citation type="submission" date="2019-09" db="EMBL/GenBank/DDBJ databases">
        <title>A chromosome-level genome assembly of the Chinese tupelo Nyssa sinensis.</title>
        <authorList>
            <person name="Yang X."/>
            <person name="Kang M."/>
            <person name="Yang Y."/>
            <person name="Xiong H."/>
            <person name="Wang M."/>
            <person name="Zhang Z."/>
            <person name="Wang Z."/>
            <person name="Wu H."/>
            <person name="Ma T."/>
            <person name="Liu J."/>
            <person name="Xi Z."/>
        </authorList>
    </citation>
    <scope>NUCLEOTIDE SEQUENCE [LARGE SCALE GENOMIC DNA]</scope>
    <source>
        <strain evidence="3">J267</strain>
        <tissue evidence="3">Leaf</tissue>
    </source>
</reference>
<evidence type="ECO:0000256" key="2">
    <source>
        <dbReference type="ARBA" id="ARBA00023180"/>
    </source>
</evidence>
<dbReference type="PANTHER" id="PTHR22835">
    <property type="entry name" value="ZINC FINGER FYVE DOMAIN CONTAINING PROTEIN"/>
    <property type="match status" value="1"/>
</dbReference>
<dbReference type="AlphaFoldDB" id="A0A5J5B5H8"/>
<proteinExistence type="inferred from homology"/>
<comment type="similarity">
    <text evidence="1">Belongs to the 'GDSL' lipolytic enzyme family.</text>
</comment>
<evidence type="ECO:0000313" key="4">
    <source>
        <dbReference type="Proteomes" id="UP000325577"/>
    </source>
</evidence>
<protein>
    <recommendedName>
        <fullName evidence="5">GDSL esterase/lipase</fullName>
    </recommendedName>
</protein>
<keyword evidence="2" id="KW-0325">Glycoprotein</keyword>
<evidence type="ECO:0000256" key="1">
    <source>
        <dbReference type="ARBA" id="ARBA00008668"/>
    </source>
</evidence>
<evidence type="ECO:0008006" key="5">
    <source>
        <dbReference type="Google" id="ProtNLM"/>
    </source>
</evidence>
<keyword evidence="4" id="KW-1185">Reference proteome</keyword>
<dbReference type="Gene3D" id="3.40.50.1110">
    <property type="entry name" value="SGNH hydrolase"/>
    <property type="match status" value="1"/>
</dbReference>
<gene>
    <name evidence="3" type="ORF">F0562_027981</name>
</gene>
<dbReference type="PANTHER" id="PTHR22835:SF292">
    <property type="entry name" value="ESTERASE-LIKE ISOFORM X1"/>
    <property type="match status" value="1"/>
</dbReference>
<name>A0A5J5B5H8_9ASTE</name>
<organism evidence="3 4">
    <name type="scientific">Nyssa sinensis</name>
    <dbReference type="NCBI Taxonomy" id="561372"/>
    <lineage>
        <taxon>Eukaryota</taxon>
        <taxon>Viridiplantae</taxon>
        <taxon>Streptophyta</taxon>
        <taxon>Embryophyta</taxon>
        <taxon>Tracheophyta</taxon>
        <taxon>Spermatophyta</taxon>
        <taxon>Magnoliopsida</taxon>
        <taxon>eudicotyledons</taxon>
        <taxon>Gunneridae</taxon>
        <taxon>Pentapetalae</taxon>
        <taxon>asterids</taxon>
        <taxon>Cornales</taxon>
        <taxon>Nyssaceae</taxon>
        <taxon>Nyssa</taxon>
    </lineage>
</organism>
<dbReference type="Proteomes" id="UP000325577">
    <property type="component" value="Linkage Group LG15"/>
</dbReference>
<dbReference type="GO" id="GO:0016788">
    <property type="term" value="F:hydrolase activity, acting on ester bonds"/>
    <property type="evidence" value="ECO:0007669"/>
    <property type="project" value="InterPro"/>
</dbReference>
<dbReference type="EMBL" id="CM018038">
    <property type="protein sequence ID" value="KAA8538473.1"/>
    <property type="molecule type" value="Genomic_DNA"/>
</dbReference>